<dbReference type="CDD" id="cd00801">
    <property type="entry name" value="INT_P4_C"/>
    <property type="match status" value="1"/>
</dbReference>
<gene>
    <name evidence="6" type="primary">intA_1</name>
    <name evidence="6" type="ORF">CUZ56_00272</name>
</gene>
<accession>A0A433SGD0</accession>
<comment type="caution">
    <text evidence="6">The sequence shown here is derived from an EMBL/GenBank/DDBJ whole genome shotgun (WGS) entry which is preliminary data.</text>
</comment>
<comment type="similarity">
    <text evidence="1">Belongs to the 'phage' integrase family.</text>
</comment>
<proteinExistence type="inferred from homology"/>
<dbReference type="Gene3D" id="1.10.443.10">
    <property type="entry name" value="Intergrase catalytic core"/>
    <property type="match status" value="1"/>
</dbReference>
<evidence type="ECO:0000313" key="6">
    <source>
        <dbReference type="EMBL" id="RUS67795.1"/>
    </source>
</evidence>
<dbReference type="InterPro" id="IPR053876">
    <property type="entry name" value="Phage_int_M"/>
</dbReference>
<evidence type="ECO:0000313" key="7">
    <source>
        <dbReference type="Proteomes" id="UP000286947"/>
    </source>
</evidence>
<evidence type="ECO:0000259" key="5">
    <source>
        <dbReference type="PROSITE" id="PS51898"/>
    </source>
</evidence>
<dbReference type="InterPro" id="IPR010998">
    <property type="entry name" value="Integrase_recombinase_N"/>
</dbReference>
<dbReference type="OrthoDB" id="9775880at2"/>
<dbReference type="PANTHER" id="PTHR30629:SF2">
    <property type="entry name" value="PROPHAGE INTEGRASE INTS-RELATED"/>
    <property type="match status" value="1"/>
</dbReference>
<name>A0A433SGD0_9BURK</name>
<dbReference type="PANTHER" id="PTHR30629">
    <property type="entry name" value="PROPHAGE INTEGRASE"/>
    <property type="match status" value="1"/>
</dbReference>
<dbReference type="PROSITE" id="PS51898">
    <property type="entry name" value="TYR_RECOMBINASE"/>
    <property type="match status" value="1"/>
</dbReference>
<dbReference type="InterPro" id="IPR002104">
    <property type="entry name" value="Integrase_catalytic"/>
</dbReference>
<dbReference type="Pfam" id="PF00589">
    <property type="entry name" value="Phage_integrase"/>
    <property type="match status" value="1"/>
</dbReference>
<keyword evidence="7" id="KW-1185">Reference proteome</keyword>
<dbReference type="InterPro" id="IPR013762">
    <property type="entry name" value="Integrase-like_cat_sf"/>
</dbReference>
<dbReference type="GO" id="GO:0006310">
    <property type="term" value="P:DNA recombination"/>
    <property type="evidence" value="ECO:0007669"/>
    <property type="project" value="UniProtKB-KW"/>
</dbReference>
<sequence>MATVTAKTIENAKPKAKQYKLQADAGLILWVYPTGLKRWASRFTINGEQRQATLPRPYGITGDGDMSLAEARLENERIQKLAKSGIDFREADLTQKQEAATQEAINNKIFKNMFDEWIENGVSRKDDNAELKRTFEKDVLPAIGKKRVKDVTETDLRNLLKKIIKERNANRMAVVIYKDIVQLFKWAEDRQPWRKLLAEGNPSKLINIKYIISPDYGNIYGERLRYLSDDELRELRDKFAAIENEYLNAPFKEKCVLPSPISKEGELAVWICLSTLCRIGELLMAEWKHVNFNTGEWLIPKQNVKSTRGQKQDHLVFLSPFALKQFKALYMLTGKSQWCFPNDNQTNHLYVKSVTKSIKDRQVMFSERKSEGRKSNNSLVLSDGVNGKWTPHDMRRTGATNMQKLKIEAHVIDRCQNHVTDSGNKIRKVYQLYDFADEKKEAWEKWGARLEEILCSPDSR</sequence>
<evidence type="ECO:0000256" key="4">
    <source>
        <dbReference type="ARBA" id="ARBA00023172"/>
    </source>
</evidence>
<reference evidence="6 7" key="1">
    <citation type="submission" date="2018-01" db="EMBL/GenBank/DDBJ databases">
        <title>Saezia sanguinis gen. nov., sp. nov., in the order Burkholderiales isolated from human blood.</title>
        <authorList>
            <person name="Medina-Pascual M.J."/>
            <person name="Valdezate S."/>
            <person name="Monzon S."/>
            <person name="Cuesta I."/>
            <person name="Carrasco G."/>
            <person name="Villalon P."/>
            <person name="Saez-Nieto J.A."/>
        </authorList>
    </citation>
    <scope>NUCLEOTIDE SEQUENCE [LARGE SCALE GENOMIC DNA]</scope>
    <source>
        <strain evidence="6 7">CNM695-12</strain>
    </source>
</reference>
<dbReference type="Proteomes" id="UP000286947">
    <property type="component" value="Unassembled WGS sequence"/>
</dbReference>
<dbReference type="InterPro" id="IPR050808">
    <property type="entry name" value="Phage_Integrase"/>
</dbReference>
<dbReference type="GO" id="GO:0003677">
    <property type="term" value="F:DNA binding"/>
    <property type="evidence" value="ECO:0007669"/>
    <property type="project" value="UniProtKB-KW"/>
</dbReference>
<dbReference type="Pfam" id="PF13356">
    <property type="entry name" value="Arm-DNA-bind_3"/>
    <property type="match status" value="1"/>
</dbReference>
<dbReference type="AlphaFoldDB" id="A0A433SGD0"/>
<dbReference type="RefSeq" id="WP_126977474.1">
    <property type="nucleotide sequence ID" value="NZ_PQSP01000001.1"/>
</dbReference>
<feature type="domain" description="Tyr recombinase" evidence="5">
    <location>
        <begin position="222"/>
        <end position="444"/>
    </location>
</feature>
<protein>
    <submittedName>
        <fullName evidence="6">Prophage integrase IntA</fullName>
    </submittedName>
</protein>
<evidence type="ECO:0000256" key="3">
    <source>
        <dbReference type="ARBA" id="ARBA00023125"/>
    </source>
</evidence>
<dbReference type="InterPro" id="IPR038488">
    <property type="entry name" value="Integrase_DNA-bd_sf"/>
</dbReference>
<dbReference type="InterPro" id="IPR025166">
    <property type="entry name" value="Integrase_DNA_bind_dom"/>
</dbReference>
<evidence type="ECO:0000256" key="1">
    <source>
        <dbReference type="ARBA" id="ARBA00008857"/>
    </source>
</evidence>
<dbReference type="GO" id="GO:0015074">
    <property type="term" value="P:DNA integration"/>
    <property type="evidence" value="ECO:0007669"/>
    <property type="project" value="UniProtKB-KW"/>
</dbReference>
<dbReference type="Gene3D" id="1.10.150.130">
    <property type="match status" value="1"/>
</dbReference>
<organism evidence="6 7">
    <name type="scientific">Saezia sanguinis</name>
    <dbReference type="NCBI Taxonomy" id="1965230"/>
    <lineage>
        <taxon>Bacteria</taxon>
        <taxon>Pseudomonadati</taxon>
        <taxon>Pseudomonadota</taxon>
        <taxon>Betaproteobacteria</taxon>
        <taxon>Burkholderiales</taxon>
        <taxon>Saeziaceae</taxon>
        <taxon>Saezia</taxon>
    </lineage>
</organism>
<dbReference type="SUPFAM" id="SSF56349">
    <property type="entry name" value="DNA breaking-rejoining enzymes"/>
    <property type="match status" value="1"/>
</dbReference>
<keyword evidence="3" id="KW-0238">DNA-binding</keyword>
<dbReference type="Gene3D" id="3.30.160.390">
    <property type="entry name" value="Integrase, DNA-binding domain"/>
    <property type="match status" value="1"/>
</dbReference>
<dbReference type="InterPro" id="IPR011010">
    <property type="entry name" value="DNA_brk_join_enz"/>
</dbReference>
<evidence type="ECO:0000256" key="2">
    <source>
        <dbReference type="ARBA" id="ARBA00022908"/>
    </source>
</evidence>
<dbReference type="EMBL" id="PQSP01000001">
    <property type="protein sequence ID" value="RUS67795.1"/>
    <property type="molecule type" value="Genomic_DNA"/>
</dbReference>
<keyword evidence="2" id="KW-0229">DNA integration</keyword>
<dbReference type="Pfam" id="PF22022">
    <property type="entry name" value="Phage_int_M"/>
    <property type="match status" value="1"/>
</dbReference>
<keyword evidence="4" id="KW-0233">DNA recombination</keyword>